<feature type="transmembrane region" description="Helical" evidence="7">
    <location>
        <begin position="463"/>
        <end position="489"/>
    </location>
</feature>
<dbReference type="InterPro" id="IPR020846">
    <property type="entry name" value="MFS_dom"/>
</dbReference>
<feature type="transmembrane region" description="Helical" evidence="7">
    <location>
        <begin position="233"/>
        <end position="256"/>
    </location>
</feature>
<evidence type="ECO:0000259" key="8">
    <source>
        <dbReference type="PROSITE" id="PS50850"/>
    </source>
</evidence>
<feature type="transmembrane region" description="Helical" evidence="7">
    <location>
        <begin position="208"/>
        <end position="227"/>
    </location>
</feature>
<dbReference type="Gene3D" id="1.20.1250.20">
    <property type="entry name" value="MFS general substrate transporter like domains"/>
    <property type="match status" value="2"/>
</dbReference>
<dbReference type="GO" id="GO:0016020">
    <property type="term" value="C:membrane"/>
    <property type="evidence" value="ECO:0007669"/>
    <property type="project" value="UniProtKB-SubCell"/>
</dbReference>
<accession>A0A2V0NPV6</accession>
<feature type="transmembrane region" description="Helical" evidence="7">
    <location>
        <begin position="175"/>
        <end position="196"/>
    </location>
</feature>
<sequence>MLPARAHAQLGTAASCRQRPPVVPQRSSCGGGRSSRARSSRAGGWAAVRAAPRRRLCCPRAVADAASASGSDGWRRVVGVAGGALLLCNAHRSVFSALLPELAAHLQLRPSQMGEVQAAMLAAYLAGQLPAGALADRFGGLRVLLFGLALWSAATALTALATAGGGLPAVYASRLLLGAASACAMPCVSAAAAAWVPAAARAGAVSSVYALFNVGGVLGLALAPQLAQSSGMAATFVAAGALGVVWAAVAGAYLAAARAPQQQAGSPGGGGSSSGGGGGGGSGAGPEKQSAHLPRNGQLPDADGGGFELLGMRLSARGLQQVAVLCAAHAAIGFGFFLMQNWMPAYLASLGQQLSSAGALSALPWLAAALVGVVSGRAADRRVRPPPALAPHLIRRGVPTLRVRRGFQAASFLGCAASVLPLALAGAPSVALAVGCLTANLAFYSFSFGGFHAHLQDVAGPSAGVLQGLTNSCSILTGMLASLATGWLVEATGSYSSVWLALAALYAAGAALWATCTTGEQLQAA</sequence>
<dbReference type="InterPro" id="IPR036259">
    <property type="entry name" value="MFS_trans_sf"/>
</dbReference>
<feature type="transmembrane region" description="Helical" evidence="7">
    <location>
        <begin position="406"/>
        <end position="424"/>
    </location>
</feature>
<feature type="region of interest" description="Disordered" evidence="6">
    <location>
        <begin position="1"/>
        <end position="44"/>
    </location>
</feature>
<dbReference type="AlphaFoldDB" id="A0A2V0NPV6"/>
<keyword evidence="3 7" id="KW-1133">Transmembrane helix</keyword>
<dbReference type="InterPro" id="IPR011701">
    <property type="entry name" value="MFS"/>
</dbReference>
<protein>
    <recommendedName>
        <fullName evidence="8">Major facilitator superfamily (MFS) profile domain-containing protein</fullName>
    </recommendedName>
</protein>
<organism evidence="9 10">
    <name type="scientific">Raphidocelis subcapitata</name>
    <dbReference type="NCBI Taxonomy" id="307507"/>
    <lineage>
        <taxon>Eukaryota</taxon>
        <taxon>Viridiplantae</taxon>
        <taxon>Chlorophyta</taxon>
        <taxon>core chlorophytes</taxon>
        <taxon>Chlorophyceae</taxon>
        <taxon>CS clade</taxon>
        <taxon>Sphaeropleales</taxon>
        <taxon>Selenastraceae</taxon>
        <taxon>Raphidocelis</taxon>
    </lineage>
</organism>
<evidence type="ECO:0000256" key="4">
    <source>
        <dbReference type="ARBA" id="ARBA00023136"/>
    </source>
</evidence>
<dbReference type="InParanoid" id="A0A2V0NPV6"/>
<evidence type="ECO:0000256" key="3">
    <source>
        <dbReference type="ARBA" id="ARBA00022989"/>
    </source>
</evidence>
<comment type="caution">
    <text evidence="9">The sequence shown here is derived from an EMBL/GenBank/DDBJ whole genome shotgun (WGS) entry which is preliminary data.</text>
</comment>
<dbReference type="Pfam" id="PF07690">
    <property type="entry name" value="MFS_1"/>
    <property type="match status" value="1"/>
</dbReference>
<dbReference type="PROSITE" id="PS51257">
    <property type="entry name" value="PROKAR_LIPOPROTEIN"/>
    <property type="match status" value="1"/>
</dbReference>
<name>A0A2V0NPV6_9CHLO</name>
<dbReference type="STRING" id="307507.A0A2V0NPV6"/>
<keyword evidence="2 7" id="KW-0812">Transmembrane</keyword>
<proteinExistence type="inferred from homology"/>
<evidence type="ECO:0000313" key="10">
    <source>
        <dbReference type="Proteomes" id="UP000247498"/>
    </source>
</evidence>
<feature type="region of interest" description="Disordered" evidence="6">
    <location>
        <begin position="262"/>
        <end position="298"/>
    </location>
</feature>
<dbReference type="GO" id="GO:0022857">
    <property type="term" value="F:transmembrane transporter activity"/>
    <property type="evidence" value="ECO:0007669"/>
    <property type="project" value="InterPro"/>
</dbReference>
<evidence type="ECO:0000256" key="6">
    <source>
        <dbReference type="SAM" id="MobiDB-lite"/>
    </source>
</evidence>
<feature type="domain" description="Major facilitator superfamily (MFS) profile" evidence="8">
    <location>
        <begin position="77"/>
        <end position="521"/>
    </location>
</feature>
<evidence type="ECO:0000256" key="1">
    <source>
        <dbReference type="ARBA" id="ARBA00004141"/>
    </source>
</evidence>
<dbReference type="PROSITE" id="PS50850">
    <property type="entry name" value="MFS"/>
    <property type="match status" value="1"/>
</dbReference>
<feature type="compositionally biased region" description="Gly residues" evidence="6">
    <location>
        <begin position="266"/>
        <end position="284"/>
    </location>
</feature>
<evidence type="ECO:0000313" key="9">
    <source>
        <dbReference type="EMBL" id="GBF87543.1"/>
    </source>
</evidence>
<reference evidence="9 10" key="1">
    <citation type="journal article" date="2018" name="Sci. Rep.">
        <title>Raphidocelis subcapitata (=Pseudokirchneriella subcapitata) provides an insight into genome evolution and environmental adaptations in the Sphaeropleales.</title>
        <authorList>
            <person name="Suzuki S."/>
            <person name="Yamaguchi H."/>
            <person name="Nakajima N."/>
            <person name="Kawachi M."/>
        </authorList>
    </citation>
    <scope>NUCLEOTIDE SEQUENCE [LARGE SCALE GENOMIC DNA]</scope>
    <source>
        <strain evidence="9 10">NIES-35</strain>
    </source>
</reference>
<evidence type="ECO:0000256" key="7">
    <source>
        <dbReference type="SAM" id="Phobius"/>
    </source>
</evidence>
<dbReference type="PANTHER" id="PTHR11662:SF446">
    <property type="entry name" value="SODIUM-DEPENDENT PHOSPHATE TRANSPORT PROTEIN 1, CHLOROPLASTIC"/>
    <property type="match status" value="1"/>
</dbReference>
<comment type="similarity">
    <text evidence="5">Belongs to the major facilitator superfamily. Sodium/anion cotransporter (TC 2.A.1.14) family.</text>
</comment>
<dbReference type="Proteomes" id="UP000247498">
    <property type="component" value="Unassembled WGS sequence"/>
</dbReference>
<feature type="transmembrane region" description="Helical" evidence="7">
    <location>
        <begin position="495"/>
        <end position="516"/>
    </location>
</feature>
<dbReference type="EMBL" id="BDRX01000001">
    <property type="protein sequence ID" value="GBF87543.1"/>
    <property type="molecule type" value="Genomic_DNA"/>
</dbReference>
<dbReference type="SUPFAM" id="SSF103473">
    <property type="entry name" value="MFS general substrate transporter"/>
    <property type="match status" value="1"/>
</dbReference>
<evidence type="ECO:0000256" key="5">
    <source>
        <dbReference type="ARBA" id="ARBA00024362"/>
    </source>
</evidence>
<feature type="transmembrane region" description="Helical" evidence="7">
    <location>
        <begin position="322"/>
        <end position="342"/>
    </location>
</feature>
<dbReference type="InterPro" id="IPR050382">
    <property type="entry name" value="MFS_Na/Anion_cotransporter"/>
</dbReference>
<dbReference type="PANTHER" id="PTHR11662">
    <property type="entry name" value="SOLUTE CARRIER FAMILY 17"/>
    <property type="match status" value="1"/>
</dbReference>
<feature type="transmembrane region" description="Helical" evidence="7">
    <location>
        <begin position="354"/>
        <end position="374"/>
    </location>
</feature>
<dbReference type="OrthoDB" id="2985014at2759"/>
<comment type="subcellular location">
    <subcellularLocation>
        <location evidence="1">Membrane</location>
        <topology evidence="1">Multi-pass membrane protein</topology>
    </subcellularLocation>
</comment>
<feature type="transmembrane region" description="Helical" evidence="7">
    <location>
        <begin position="143"/>
        <end position="163"/>
    </location>
</feature>
<keyword evidence="10" id="KW-1185">Reference proteome</keyword>
<keyword evidence="4 7" id="KW-0472">Membrane</keyword>
<evidence type="ECO:0000256" key="2">
    <source>
        <dbReference type="ARBA" id="ARBA00022692"/>
    </source>
</evidence>
<gene>
    <name evidence="9" type="ORF">Rsub_00254</name>
</gene>